<dbReference type="PANTHER" id="PTHR45626">
    <property type="entry name" value="TRANSCRIPTION TERMINATION FACTOR 2-RELATED"/>
    <property type="match status" value="1"/>
</dbReference>
<dbReference type="PANTHER" id="PTHR45626:SF14">
    <property type="entry name" value="ATP-DEPENDENT DNA HELICASE (EUROFUNG)"/>
    <property type="match status" value="1"/>
</dbReference>
<accession>A0A8H7I9D9</accession>
<evidence type="ECO:0000313" key="6">
    <source>
        <dbReference type="EMBL" id="KAF8752293.1"/>
    </source>
</evidence>
<dbReference type="InterPro" id="IPR038718">
    <property type="entry name" value="SNF2-like_sf"/>
</dbReference>
<dbReference type="GO" id="GO:0005524">
    <property type="term" value="F:ATP binding"/>
    <property type="evidence" value="ECO:0007669"/>
    <property type="project" value="UniProtKB-KW"/>
</dbReference>
<keyword evidence="3" id="KW-0067">ATP-binding</keyword>
<dbReference type="AlphaFoldDB" id="A0A8H7I9D9"/>
<dbReference type="GO" id="GO:0005634">
    <property type="term" value="C:nucleus"/>
    <property type="evidence" value="ECO:0007669"/>
    <property type="project" value="TreeGrafter"/>
</dbReference>
<dbReference type="Proteomes" id="UP000614334">
    <property type="component" value="Unassembled WGS sequence"/>
</dbReference>
<dbReference type="InterPro" id="IPR000330">
    <property type="entry name" value="SNF2_N"/>
</dbReference>
<dbReference type="GO" id="GO:0006281">
    <property type="term" value="P:DNA repair"/>
    <property type="evidence" value="ECO:0007669"/>
    <property type="project" value="TreeGrafter"/>
</dbReference>
<comment type="caution">
    <text evidence="6">The sequence shown here is derived from an EMBL/GenBank/DDBJ whole genome shotgun (WGS) entry which is preliminary data.</text>
</comment>
<dbReference type="Pfam" id="PF00271">
    <property type="entry name" value="Helicase_C"/>
    <property type="match status" value="1"/>
</dbReference>
<evidence type="ECO:0000256" key="2">
    <source>
        <dbReference type="ARBA" id="ARBA00022801"/>
    </source>
</evidence>
<dbReference type="InterPro" id="IPR027417">
    <property type="entry name" value="P-loop_NTPase"/>
</dbReference>
<dbReference type="EMBL" id="JACYCF010000016">
    <property type="protein sequence ID" value="KAF8752293.1"/>
    <property type="molecule type" value="Genomic_DNA"/>
</dbReference>
<dbReference type="SMART" id="SM00487">
    <property type="entry name" value="DEXDc"/>
    <property type="match status" value="1"/>
</dbReference>
<dbReference type="Gene3D" id="3.40.50.10810">
    <property type="entry name" value="Tandem AAA-ATPase domain"/>
    <property type="match status" value="1"/>
</dbReference>
<feature type="region of interest" description="Disordered" evidence="4">
    <location>
        <begin position="1"/>
        <end position="87"/>
    </location>
</feature>
<dbReference type="Gene3D" id="3.40.50.300">
    <property type="entry name" value="P-loop containing nucleotide triphosphate hydrolases"/>
    <property type="match status" value="1"/>
</dbReference>
<sequence>MERIRQKLANATLAQPVHDSAPINLVSSDEESDGGYDRDNDGPEMPIPRISSVLGSSYNPGKLPGEGGISMPEPHPYRPSGPGAPFKPPTMVATAYEGGITEDAEGEKFNIEIGGEDFKSTPDDAQRALKELVEGAIGAGLDGLDMKDATVKGFREGITLMPHQVQGRAWMRERETGKKCGGILADDMGLGKTIQTLTRVVEGKPTEEDRDNGYTGGTLIICPVGLIAQWESEIKKMCLKVRTISHHGPSRTKASSAAQPKKKTANAKAKKRIESDDSGLSSDSDGGAASKKKSAGSNKPKPAACVRESHNKAALACCALRGRNKWCLTGTPIQNSVEELYSLFKFLGVRPLNDWDEFRTTIAQPVKQGRSTRAMKRLHIVLKAIMLRRTKDMTINGWNGDEELYERSLLLLRLRQACDHPSLVSKDFQKDIDAVESKPAKKDDEEEDELADLFQKMGVDKRALTCTICQTELPADADDENRQVGVTSIEREDRKMVALLEEIDDRSNGEDKTIVFSQFTTMLDLLEPFLKDADISFTRLDGSMLPKDREVALDKIRNSSRTKVILISFKAGSTGLNLTACNNVILVDLWWNPALEDQAFDRAHRLGQTKDVHIYKLTIAHTVEERILKLQDAKRDLAKAALSGDKLNNNRLRLDDIMKLFNKHSHEDSDDE</sequence>
<gene>
    <name evidence="6" type="ORF">RHS01_07769</name>
</gene>
<dbReference type="CDD" id="cd18793">
    <property type="entry name" value="SF2_C_SNF"/>
    <property type="match status" value="1"/>
</dbReference>
<protein>
    <submittedName>
        <fullName evidence="6">SNF2 family N-terminal domain</fullName>
    </submittedName>
</protein>
<organism evidence="6 7">
    <name type="scientific">Rhizoctonia solani</name>
    <dbReference type="NCBI Taxonomy" id="456999"/>
    <lineage>
        <taxon>Eukaryota</taxon>
        <taxon>Fungi</taxon>
        <taxon>Dikarya</taxon>
        <taxon>Basidiomycota</taxon>
        <taxon>Agaricomycotina</taxon>
        <taxon>Agaricomycetes</taxon>
        <taxon>Cantharellales</taxon>
        <taxon>Ceratobasidiaceae</taxon>
        <taxon>Rhizoctonia</taxon>
    </lineage>
</organism>
<feature type="compositionally biased region" description="Basic residues" evidence="4">
    <location>
        <begin position="260"/>
        <end position="271"/>
    </location>
</feature>
<dbReference type="GO" id="GO:0008094">
    <property type="term" value="F:ATP-dependent activity, acting on DNA"/>
    <property type="evidence" value="ECO:0007669"/>
    <property type="project" value="TreeGrafter"/>
</dbReference>
<dbReference type="SUPFAM" id="SSF52540">
    <property type="entry name" value="P-loop containing nucleoside triphosphate hydrolases"/>
    <property type="match status" value="2"/>
</dbReference>
<dbReference type="InterPro" id="IPR014001">
    <property type="entry name" value="Helicase_ATP-bd"/>
</dbReference>
<dbReference type="PROSITE" id="PS51194">
    <property type="entry name" value="HELICASE_CTER"/>
    <property type="match status" value="1"/>
</dbReference>
<evidence type="ECO:0000259" key="5">
    <source>
        <dbReference type="PROSITE" id="PS51194"/>
    </source>
</evidence>
<evidence type="ECO:0000256" key="3">
    <source>
        <dbReference type="ARBA" id="ARBA00022840"/>
    </source>
</evidence>
<feature type="compositionally biased region" description="Low complexity" evidence="4">
    <location>
        <begin position="278"/>
        <end position="304"/>
    </location>
</feature>
<feature type="region of interest" description="Disordered" evidence="4">
    <location>
        <begin position="246"/>
        <end position="305"/>
    </location>
</feature>
<dbReference type="Pfam" id="PF00176">
    <property type="entry name" value="SNF2-rel_dom"/>
    <property type="match status" value="1"/>
</dbReference>
<evidence type="ECO:0000313" key="7">
    <source>
        <dbReference type="Proteomes" id="UP000614334"/>
    </source>
</evidence>
<dbReference type="CDD" id="cd18008">
    <property type="entry name" value="DEXDc_SHPRH-like"/>
    <property type="match status" value="1"/>
</dbReference>
<keyword evidence="1" id="KW-0547">Nucleotide-binding</keyword>
<proteinExistence type="predicted"/>
<keyword evidence="2" id="KW-0378">Hydrolase</keyword>
<name>A0A8H7I9D9_9AGAM</name>
<evidence type="ECO:0000256" key="1">
    <source>
        <dbReference type="ARBA" id="ARBA00022741"/>
    </source>
</evidence>
<feature type="domain" description="Helicase C-terminal" evidence="5">
    <location>
        <begin position="495"/>
        <end position="653"/>
    </location>
</feature>
<dbReference type="InterPro" id="IPR050628">
    <property type="entry name" value="SNF2_RAD54_helicase_TF"/>
</dbReference>
<evidence type="ECO:0000256" key="4">
    <source>
        <dbReference type="SAM" id="MobiDB-lite"/>
    </source>
</evidence>
<dbReference type="InterPro" id="IPR001650">
    <property type="entry name" value="Helicase_C-like"/>
</dbReference>
<dbReference type="InterPro" id="IPR049730">
    <property type="entry name" value="SNF2/RAD54-like_C"/>
</dbReference>
<dbReference type="GO" id="GO:0016787">
    <property type="term" value="F:hydrolase activity"/>
    <property type="evidence" value="ECO:0007669"/>
    <property type="project" value="UniProtKB-KW"/>
</dbReference>
<reference evidence="6" key="1">
    <citation type="submission" date="2020-09" db="EMBL/GenBank/DDBJ databases">
        <title>Comparative genome analyses of four rice-infecting Rhizoctonia solani isolates reveal extensive enrichment of homogalacturonan modification genes.</title>
        <authorList>
            <person name="Lee D.-Y."/>
            <person name="Jeon J."/>
            <person name="Kim K.-T."/>
            <person name="Cheong K."/>
            <person name="Song H."/>
            <person name="Choi G."/>
            <person name="Ko J."/>
            <person name="Opiyo S.O."/>
            <person name="Zuo S."/>
            <person name="Madhav S."/>
            <person name="Lee Y.-H."/>
            <person name="Wang G.-L."/>
        </authorList>
    </citation>
    <scope>NUCLEOTIDE SEQUENCE</scope>
    <source>
        <strain evidence="6">AG1-IA B2</strain>
    </source>
</reference>
<dbReference type="SMART" id="SM00490">
    <property type="entry name" value="HELICc"/>
    <property type="match status" value="1"/>
</dbReference>